<organism evidence="5 6">
    <name type="scientific">Salvia divinorum</name>
    <name type="common">Maria pastora</name>
    <name type="synonym">Diviner's sage</name>
    <dbReference type="NCBI Taxonomy" id="28513"/>
    <lineage>
        <taxon>Eukaryota</taxon>
        <taxon>Viridiplantae</taxon>
        <taxon>Streptophyta</taxon>
        <taxon>Embryophyta</taxon>
        <taxon>Tracheophyta</taxon>
        <taxon>Spermatophyta</taxon>
        <taxon>Magnoliopsida</taxon>
        <taxon>eudicotyledons</taxon>
        <taxon>Gunneridae</taxon>
        <taxon>Pentapetalae</taxon>
        <taxon>asterids</taxon>
        <taxon>lamiids</taxon>
        <taxon>Lamiales</taxon>
        <taxon>Lamiaceae</taxon>
        <taxon>Nepetoideae</taxon>
        <taxon>Mentheae</taxon>
        <taxon>Salviinae</taxon>
        <taxon>Salvia</taxon>
        <taxon>Salvia subgen. Calosphace</taxon>
    </lineage>
</organism>
<dbReference type="PANTHER" id="PTHR46136:SF19">
    <property type="entry name" value="TRANSCRIPTION FACTOR GTE12"/>
    <property type="match status" value="1"/>
</dbReference>
<comment type="caution">
    <text evidence="5">The sequence shown here is derived from an EMBL/GenBank/DDBJ whole genome shotgun (WGS) entry which is preliminary data.</text>
</comment>
<keyword evidence="1 2" id="KW-0103">Bromodomain</keyword>
<sequence length="448" mass="50644">MLCYPKQLPHKVATNKTARPKVEDKLREVTDGTRMPPTVKPSMPLNSGKRMPEMSLDSQTCKKQKMSCGDCVAVNKPREAKVLVKPPPERGPKTSLDDQSWEKQKMGSKVRLECIKILKGLMDRRLSQAFSKPVDPVKTPDYFKTIKNPMDLGTIKRKLERNMYSASKEFADDMLLTFRNPMSYYPPSAEVYCSARLLNCNFKRMWGILDAKLKPVVEKNHQVTKPVLQKNHQVTKPAGLMKAPVPEKRGNARRTSVEKRLKSKLRNMNVKSRRTSLNGVSLISTIADKEPAIDARTRGAAPDDEKNPCSTSATTPASAEDVSMIMNSFTRFIICYSSIGLMDGVQMSPKKALRVAMLKSRFADTIFKATHPTLYEKTKLKAAEMPSRERERYAARMALEMVAKTAEIDRPPIMLQDMDTLFGRYPSSKSLEQIGLFVKENYVEEVDQ</sequence>
<proteinExistence type="predicted"/>
<evidence type="ECO:0000256" key="3">
    <source>
        <dbReference type="SAM" id="MobiDB-lite"/>
    </source>
</evidence>
<feature type="region of interest" description="Disordered" evidence="3">
    <location>
        <begin position="13"/>
        <end position="53"/>
    </location>
</feature>
<gene>
    <name evidence="5" type="ORF">AAHA92_11606</name>
</gene>
<keyword evidence="6" id="KW-1185">Reference proteome</keyword>
<dbReference type="Gene3D" id="1.20.920.10">
    <property type="entry name" value="Bromodomain-like"/>
    <property type="match status" value="1"/>
</dbReference>
<dbReference type="PANTHER" id="PTHR46136">
    <property type="entry name" value="TRANSCRIPTION FACTOR GTE8"/>
    <property type="match status" value="1"/>
</dbReference>
<evidence type="ECO:0000313" key="6">
    <source>
        <dbReference type="Proteomes" id="UP001567538"/>
    </source>
</evidence>
<evidence type="ECO:0000313" key="5">
    <source>
        <dbReference type="EMBL" id="KAL1555925.1"/>
    </source>
</evidence>
<dbReference type="InterPro" id="IPR001487">
    <property type="entry name" value="Bromodomain"/>
</dbReference>
<evidence type="ECO:0000256" key="1">
    <source>
        <dbReference type="ARBA" id="ARBA00023117"/>
    </source>
</evidence>
<dbReference type="PRINTS" id="PR00503">
    <property type="entry name" value="BROMODOMAIN"/>
</dbReference>
<reference evidence="5 6" key="1">
    <citation type="submission" date="2024-06" db="EMBL/GenBank/DDBJ databases">
        <title>A chromosome level genome sequence of Diviner's sage (Salvia divinorum).</title>
        <authorList>
            <person name="Ford S.A."/>
            <person name="Ro D.-K."/>
            <person name="Ness R.W."/>
            <person name="Phillips M.A."/>
        </authorList>
    </citation>
    <scope>NUCLEOTIDE SEQUENCE [LARGE SCALE GENOMIC DNA]</scope>
    <source>
        <strain evidence="5">SAF-2024a</strain>
        <tissue evidence="5">Leaf</tissue>
    </source>
</reference>
<dbReference type="InterPro" id="IPR036427">
    <property type="entry name" value="Bromodomain-like_sf"/>
</dbReference>
<dbReference type="Proteomes" id="UP001567538">
    <property type="component" value="Unassembled WGS sequence"/>
</dbReference>
<dbReference type="InterPro" id="IPR052442">
    <property type="entry name" value="Env_Response_Regulator"/>
</dbReference>
<feature type="compositionally biased region" description="Basic and acidic residues" evidence="3">
    <location>
        <begin position="20"/>
        <end position="31"/>
    </location>
</feature>
<dbReference type="SUPFAM" id="SSF47370">
    <property type="entry name" value="Bromodomain"/>
    <property type="match status" value="1"/>
</dbReference>
<protein>
    <submittedName>
        <fullName evidence="5">Transcription factor GTE10-like</fullName>
    </submittedName>
</protein>
<accession>A0ABD1HHN0</accession>
<dbReference type="Pfam" id="PF00439">
    <property type="entry name" value="Bromodomain"/>
    <property type="match status" value="1"/>
</dbReference>
<feature type="domain" description="Bromo" evidence="4">
    <location>
        <begin position="122"/>
        <end position="192"/>
    </location>
</feature>
<name>A0ABD1HHN0_SALDI</name>
<dbReference type="PROSITE" id="PS50014">
    <property type="entry name" value="BROMODOMAIN_2"/>
    <property type="match status" value="1"/>
</dbReference>
<feature type="region of interest" description="Disordered" evidence="3">
    <location>
        <begin position="83"/>
        <end position="102"/>
    </location>
</feature>
<dbReference type="SMART" id="SM00297">
    <property type="entry name" value="BROMO"/>
    <property type="match status" value="1"/>
</dbReference>
<evidence type="ECO:0000259" key="4">
    <source>
        <dbReference type="PROSITE" id="PS50014"/>
    </source>
</evidence>
<dbReference type="AlphaFoldDB" id="A0ABD1HHN0"/>
<evidence type="ECO:0000256" key="2">
    <source>
        <dbReference type="PROSITE-ProRule" id="PRU00035"/>
    </source>
</evidence>
<dbReference type="EMBL" id="JBEAFC010000005">
    <property type="protein sequence ID" value="KAL1555925.1"/>
    <property type="molecule type" value="Genomic_DNA"/>
</dbReference>